<dbReference type="RefSeq" id="WP_029220042.1">
    <property type="nucleotide sequence ID" value="NZ_CAWLZN010000001.1"/>
</dbReference>
<dbReference type="NCBIfam" id="TIGR03765">
    <property type="entry name" value="ICE_PFL_4695"/>
    <property type="match status" value="1"/>
</dbReference>
<feature type="chain" id="PRO_5046504961" evidence="2">
    <location>
        <begin position="28"/>
        <end position="190"/>
    </location>
</feature>
<organism evidence="3 4">
    <name type="scientific">Xanthomonas cassavae CFBP 4642</name>
    <dbReference type="NCBI Taxonomy" id="1219375"/>
    <lineage>
        <taxon>Bacteria</taxon>
        <taxon>Pseudomonadati</taxon>
        <taxon>Pseudomonadota</taxon>
        <taxon>Gammaproteobacteria</taxon>
        <taxon>Lysobacterales</taxon>
        <taxon>Lysobacteraceae</taxon>
        <taxon>Xanthomonas</taxon>
    </lineage>
</organism>
<reference evidence="3 4" key="1">
    <citation type="submission" date="2021-10" db="EMBL/GenBank/DDBJ databases">
        <title>Genome sequencing of Xanthomonas strains from NCPPB.</title>
        <authorList>
            <person name="Hussein R."/>
            <person name="Harrison J."/>
            <person name="Studholme D.J."/>
            <person name="Vicente J."/>
            <person name="Grant M."/>
        </authorList>
    </citation>
    <scope>NUCLEOTIDE SEQUENCE [LARGE SCALE GENOMIC DNA]</scope>
    <source>
        <strain evidence="3 4">NCPPB 101</strain>
    </source>
</reference>
<sequence length="190" mass="20312">MKTLALRRPAFALVLAALCLPSAPLLAETVPRSAPQRHTLIVVEDRGGAPAQPYYDDLGLPPQHPEDGLPLSATPPPPTQHGEAALLPVRSTRLSPGAVDARPLDAPGLTPFFLVGDDPRSRAWLRQRQDQLRSLRAAGLVVNVESQQALAALRSLAPCLTLFPASGDDLARRLGLRHYPALLTATGIEQ</sequence>
<feature type="signal peptide" evidence="2">
    <location>
        <begin position="1"/>
        <end position="27"/>
    </location>
</feature>
<gene>
    <name evidence="3" type="ORF">LL965_16025</name>
</gene>
<evidence type="ECO:0000313" key="3">
    <source>
        <dbReference type="EMBL" id="MCC4621516.1"/>
    </source>
</evidence>
<dbReference type="Pfam" id="PF11072">
    <property type="entry name" value="DUF2859"/>
    <property type="match status" value="1"/>
</dbReference>
<name>A0ABS8HJP0_9XANT</name>
<evidence type="ECO:0000256" key="2">
    <source>
        <dbReference type="SAM" id="SignalP"/>
    </source>
</evidence>
<protein>
    <submittedName>
        <fullName evidence="3">Integrating conjugative element protein</fullName>
    </submittedName>
</protein>
<dbReference type="EMBL" id="JAJGQJ010000043">
    <property type="protein sequence ID" value="MCC4621516.1"/>
    <property type="molecule type" value="Genomic_DNA"/>
</dbReference>
<evidence type="ECO:0000313" key="4">
    <source>
        <dbReference type="Proteomes" id="UP001199206"/>
    </source>
</evidence>
<feature type="region of interest" description="Disordered" evidence="1">
    <location>
        <begin position="52"/>
        <end position="83"/>
    </location>
</feature>
<proteinExistence type="predicted"/>
<keyword evidence="4" id="KW-1185">Reference proteome</keyword>
<keyword evidence="2" id="KW-0732">Signal</keyword>
<dbReference type="Proteomes" id="UP001199206">
    <property type="component" value="Unassembled WGS sequence"/>
</dbReference>
<accession>A0ABS8HJP0</accession>
<evidence type="ECO:0000256" key="1">
    <source>
        <dbReference type="SAM" id="MobiDB-lite"/>
    </source>
</evidence>
<dbReference type="InterPro" id="IPR021300">
    <property type="entry name" value="Integr_conj_element_PFL4695"/>
</dbReference>
<comment type="caution">
    <text evidence="3">The sequence shown here is derived from an EMBL/GenBank/DDBJ whole genome shotgun (WGS) entry which is preliminary data.</text>
</comment>